<dbReference type="Gene3D" id="3.40.980.10">
    <property type="entry name" value="MoaB/Mog-like domain"/>
    <property type="match status" value="1"/>
</dbReference>
<protein>
    <recommendedName>
        <fullName evidence="2">molybdopterin molybdotransferase</fullName>
        <ecNumber evidence="2">2.10.1.1</ecNumber>
    </recommendedName>
</protein>
<dbReference type="GO" id="GO:0061599">
    <property type="term" value="F:molybdopterin molybdotransferase activity"/>
    <property type="evidence" value="ECO:0007669"/>
    <property type="project" value="UniProtKB-EC"/>
</dbReference>
<dbReference type="SUPFAM" id="SSF53218">
    <property type="entry name" value="Molybdenum cofactor biosynthesis proteins"/>
    <property type="match status" value="1"/>
</dbReference>
<dbReference type="Pfam" id="PF00994">
    <property type="entry name" value="MoCF_biosynth"/>
    <property type="match status" value="1"/>
</dbReference>
<evidence type="ECO:0000313" key="5">
    <source>
        <dbReference type="EMBL" id="PHH68996.1"/>
    </source>
</evidence>
<proteinExistence type="predicted"/>
<dbReference type="InterPro" id="IPR001453">
    <property type="entry name" value="MoaB/Mog_dom"/>
</dbReference>
<evidence type="ECO:0000259" key="4">
    <source>
        <dbReference type="Pfam" id="PF00994"/>
    </source>
</evidence>
<dbReference type="OrthoDB" id="4349954at2759"/>
<dbReference type="InterPro" id="IPR051920">
    <property type="entry name" value="MPT_Adenylyltrnsfr/MoaC-Rel"/>
</dbReference>
<accession>A0A2C5YMQ0</accession>
<evidence type="ECO:0000256" key="1">
    <source>
        <dbReference type="ARBA" id="ARBA00005046"/>
    </source>
</evidence>
<dbReference type="EMBL" id="NJEU01001018">
    <property type="protein sequence ID" value="PHH68996.1"/>
    <property type="molecule type" value="Genomic_DNA"/>
</dbReference>
<dbReference type="InterPro" id="IPR036425">
    <property type="entry name" value="MoaB/Mog-like_dom_sf"/>
</dbReference>
<gene>
    <name evidence="5" type="ORF">CDD82_136</name>
</gene>
<evidence type="ECO:0000256" key="3">
    <source>
        <dbReference type="ARBA" id="ARBA00023150"/>
    </source>
</evidence>
<keyword evidence="6" id="KW-1185">Reference proteome</keyword>
<reference evidence="5 6" key="1">
    <citation type="submission" date="2017-06" db="EMBL/GenBank/DDBJ databases">
        <title>Ant-infecting Ophiocordyceps genomes reveal a high diversity of potential behavioral manipulation genes and a possible major role for enterotoxins.</title>
        <authorList>
            <person name="De Bekker C."/>
            <person name="Evans H.C."/>
            <person name="Brachmann A."/>
            <person name="Hughes D.P."/>
        </authorList>
    </citation>
    <scope>NUCLEOTIDE SEQUENCE [LARGE SCALE GENOMIC DNA]</scope>
    <source>
        <strain evidence="5 6">1348a</strain>
    </source>
</reference>
<dbReference type="EC" id="2.10.1.1" evidence="2"/>
<dbReference type="PANTHER" id="PTHR43764:SF1">
    <property type="entry name" value="MOLYBDOPTERIN MOLYBDOTRANSFERASE"/>
    <property type="match status" value="1"/>
</dbReference>
<comment type="pathway">
    <text evidence="1">Cofactor biosynthesis; molybdopterin biosynthesis.</text>
</comment>
<feature type="domain" description="MoaB/Mog" evidence="4">
    <location>
        <begin position="8"/>
        <end position="87"/>
    </location>
</feature>
<sequence>MDNKLTAAILVVSTTAALDASTDQTTAVLRNVLEAGQWQVVHEAIVSDDVRAVQRTIVGWCDGSSAPGLVVTTGGTGFAVADLTPEVRRPPPVLRLCP</sequence>
<name>A0A2C5YMQ0_9HYPO</name>
<dbReference type="Proteomes" id="UP000224854">
    <property type="component" value="Unassembled WGS sequence"/>
</dbReference>
<evidence type="ECO:0000256" key="2">
    <source>
        <dbReference type="ARBA" id="ARBA00013269"/>
    </source>
</evidence>
<comment type="caution">
    <text evidence="5">The sequence shown here is derived from an EMBL/GenBank/DDBJ whole genome shotgun (WGS) entry which is preliminary data.</text>
</comment>
<dbReference type="InterPro" id="IPR008284">
    <property type="entry name" value="MoCF_biosynth_CS"/>
</dbReference>
<dbReference type="PANTHER" id="PTHR43764">
    <property type="entry name" value="MOLYBDENUM COFACTOR BIOSYNTHESIS"/>
    <property type="match status" value="1"/>
</dbReference>
<evidence type="ECO:0000313" key="6">
    <source>
        <dbReference type="Proteomes" id="UP000224854"/>
    </source>
</evidence>
<dbReference type="PROSITE" id="PS01078">
    <property type="entry name" value="MOCF_BIOSYNTHESIS_1"/>
    <property type="match status" value="1"/>
</dbReference>
<dbReference type="GO" id="GO:0006777">
    <property type="term" value="P:Mo-molybdopterin cofactor biosynthetic process"/>
    <property type="evidence" value="ECO:0007669"/>
    <property type="project" value="UniProtKB-KW"/>
</dbReference>
<organism evidence="5 6">
    <name type="scientific">Ophiocordyceps australis</name>
    <dbReference type="NCBI Taxonomy" id="1399860"/>
    <lineage>
        <taxon>Eukaryota</taxon>
        <taxon>Fungi</taxon>
        <taxon>Dikarya</taxon>
        <taxon>Ascomycota</taxon>
        <taxon>Pezizomycotina</taxon>
        <taxon>Sordariomycetes</taxon>
        <taxon>Hypocreomycetidae</taxon>
        <taxon>Hypocreales</taxon>
        <taxon>Ophiocordycipitaceae</taxon>
        <taxon>Ophiocordyceps</taxon>
    </lineage>
</organism>
<keyword evidence="3" id="KW-0501">Molybdenum cofactor biosynthesis</keyword>
<dbReference type="AlphaFoldDB" id="A0A2C5YMQ0"/>